<evidence type="ECO:0000313" key="3">
    <source>
        <dbReference type="Proteomes" id="UP000886817"/>
    </source>
</evidence>
<reference evidence="2" key="2">
    <citation type="submission" date="2021-04" db="EMBL/GenBank/DDBJ databases">
        <authorList>
            <person name="Gilroy R."/>
        </authorList>
    </citation>
    <scope>NUCLEOTIDE SEQUENCE</scope>
    <source>
        <strain evidence="2">ChiSjej1B19-8411</strain>
    </source>
</reference>
<dbReference type="GO" id="GO:0016747">
    <property type="term" value="F:acyltransferase activity, transferring groups other than amino-acyl groups"/>
    <property type="evidence" value="ECO:0007669"/>
    <property type="project" value="InterPro"/>
</dbReference>
<protein>
    <submittedName>
        <fullName evidence="2">GNAT family N-acetyltransferase</fullName>
        <ecNumber evidence="2">2.3.1.-</ecNumber>
    </submittedName>
</protein>
<sequence>MSSKGERYVHFEIANMDRWDEYIAVFYNSPLYDRYFKGTDALQKLLEKAIKDGNVVSAETSSGEIVGVMVYERKGMFAELPYLALLGVKDGYRGQAIGSRLLDVYVNICRKTGVNKCFICVSHFNPRARALYQRKGFQPVVLIPDLIRPGINEWLLMKQL</sequence>
<dbReference type="EMBL" id="DXEX01000131">
    <property type="protein sequence ID" value="HIX59205.1"/>
    <property type="molecule type" value="Genomic_DNA"/>
</dbReference>
<dbReference type="Pfam" id="PF00583">
    <property type="entry name" value="Acetyltransf_1"/>
    <property type="match status" value="1"/>
</dbReference>
<reference evidence="2" key="1">
    <citation type="journal article" date="2021" name="PeerJ">
        <title>Extensive microbial diversity within the chicken gut microbiome revealed by metagenomics and culture.</title>
        <authorList>
            <person name="Gilroy R."/>
            <person name="Ravi A."/>
            <person name="Getino M."/>
            <person name="Pursley I."/>
            <person name="Horton D.L."/>
            <person name="Alikhan N.F."/>
            <person name="Baker D."/>
            <person name="Gharbi K."/>
            <person name="Hall N."/>
            <person name="Watson M."/>
            <person name="Adriaenssens E.M."/>
            <person name="Foster-Nyarko E."/>
            <person name="Jarju S."/>
            <person name="Secka A."/>
            <person name="Antonio M."/>
            <person name="Oren A."/>
            <person name="Chaudhuri R.R."/>
            <person name="La Ragione R."/>
            <person name="Hildebrand F."/>
            <person name="Pallen M.J."/>
        </authorList>
    </citation>
    <scope>NUCLEOTIDE SEQUENCE</scope>
    <source>
        <strain evidence="2">ChiSjej1B19-8411</strain>
    </source>
</reference>
<accession>A0A9D1WHK2</accession>
<keyword evidence="2" id="KW-0012">Acyltransferase</keyword>
<dbReference type="Gene3D" id="3.40.630.30">
    <property type="match status" value="1"/>
</dbReference>
<dbReference type="SUPFAM" id="SSF55729">
    <property type="entry name" value="Acyl-CoA N-acyltransferases (Nat)"/>
    <property type="match status" value="1"/>
</dbReference>
<dbReference type="CDD" id="cd04301">
    <property type="entry name" value="NAT_SF"/>
    <property type="match status" value="1"/>
</dbReference>
<keyword evidence="2" id="KW-0808">Transferase</keyword>
<dbReference type="AlphaFoldDB" id="A0A9D1WHK2"/>
<dbReference type="InterPro" id="IPR000182">
    <property type="entry name" value="GNAT_dom"/>
</dbReference>
<dbReference type="EC" id="2.3.1.-" evidence="2"/>
<gene>
    <name evidence="2" type="ORF">IAA45_05760</name>
</gene>
<dbReference type="Proteomes" id="UP000886817">
    <property type="component" value="Unassembled WGS sequence"/>
</dbReference>
<evidence type="ECO:0000313" key="2">
    <source>
        <dbReference type="EMBL" id="HIX59205.1"/>
    </source>
</evidence>
<proteinExistence type="predicted"/>
<dbReference type="InterPro" id="IPR016181">
    <property type="entry name" value="Acyl_CoA_acyltransferase"/>
</dbReference>
<feature type="domain" description="N-acetyltransferase" evidence="1">
    <location>
        <begin position="11"/>
        <end position="160"/>
    </location>
</feature>
<comment type="caution">
    <text evidence="2">The sequence shown here is derived from an EMBL/GenBank/DDBJ whole genome shotgun (WGS) entry which is preliminary data.</text>
</comment>
<evidence type="ECO:0000259" key="1">
    <source>
        <dbReference type="PROSITE" id="PS51186"/>
    </source>
</evidence>
<dbReference type="PROSITE" id="PS51186">
    <property type="entry name" value="GNAT"/>
    <property type="match status" value="1"/>
</dbReference>
<name>A0A9D1WHK2_9FIRM</name>
<organism evidence="2 3">
    <name type="scientific">Candidatus Blautia gallistercoris</name>
    <dbReference type="NCBI Taxonomy" id="2838490"/>
    <lineage>
        <taxon>Bacteria</taxon>
        <taxon>Bacillati</taxon>
        <taxon>Bacillota</taxon>
        <taxon>Clostridia</taxon>
        <taxon>Lachnospirales</taxon>
        <taxon>Lachnospiraceae</taxon>
        <taxon>Blautia</taxon>
    </lineage>
</organism>